<reference evidence="3" key="1">
    <citation type="submission" date="2014-10" db="EMBL/GenBank/DDBJ databases">
        <authorList>
            <person name="King R."/>
        </authorList>
    </citation>
    <scope>NUCLEOTIDE SEQUENCE [LARGE SCALE GENOMIC DNA]</scope>
    <source>
        <strain evidence="3">A3/5</strain>
    </source>
</reference>
<protein>
    <recommendedName>
        <fullName evidence="1">N-acetyltransferase domain-containing protein</fullName>
    </recommendedName>
</protein>
<dbReference type="Gene3D" id="3.40.630.30">
    <property type="match status" value="1"/>
</dbReference>
<dbReference type="InterPro" id="IPR016181">
    <property type="entry name" value="Acyl_CoA_acyltransferase"/>
</dbReference>
<dbReference type="PANTHER" id="PTHR42791">
    <property type="entry name" value="GNAT FAMILY ACETYLTRANSFERASE"/>
    <property type="match status" value="1"/>
</dbReference>
<dbReference type="PANTHER" id="PTHR42791:SF1">
    <property type="entry name" value="N-ACETYLTRANSFERASE DOMAIN-CONTAINING PROTEIN"/>
    <property type="match status" value="1"/>
</dbReference>
<accession>A0A2L2U5N4</accession>
<dbReference type="Pfam" id="PF13673">
    <property type="entry name" value="Acetyltransf_10"/>
    <property type="match status" value="1"/>
</dbReference>
<evidence type="ECO:0000313" key="3">
    <source>
        <dbReference type="Proteomes" id="UP000245910"/>
    </source>
</evidence>
<dbReference type="InterPro" id="IPR052523">
    <property type="entry name" value="Trichothecene_AcTrans"/>
</dbReference>
<dbReference type="STRING" id="56646.A0A2L2U5N4"/>
<dbReference type="InterPro" id="IPR000182">
    <property type="entry name" value="GNAT_dom"/>
</dbReference>
<sequence length="231" mass="26892">MSQPSLPYNKYRIRPATYSDVPAVTRLYAWSFGNEPLIEFFFPTRKQEPESFYTWAYRRNLCRYWTLGYSLKVIVDMHDYPVGFSWWKRPTVSYSFLQKISSLSFWICPFVKVVTSVKNLFSPVHGFEPRNMEAFERSLSIVEPRVLDTPARREGQYLALLAIDPFLQGQGLGQFLLEDDLRTVDQEGSVAWLISLAGLESFYSKFGFKETAKINIEELGDWKGGMIMLRD</sequence>
<keyword evidence="3" id="KW-1185">Reference proteome</keyword>
<evidence type="ECO:0000259" key="1">
    <source>
        <dbReference type="Pfam" id="PF13673"/>
    </source>
</evidence>
<dbReference type="RefSeq" id="XP_025594609.1">
    <property type="nucleotide sequence ID" value="XM_025726073.2"/>
</dbReference>
<dbReference type="OrthoDB" id="432010at2759"/>
<organism evidence="2 3">
    <name type="scientific">Fusarium venenatum</name>
    <dbReference type="NCBI Taxonomy" id="56646"/>
    <lineage>
        <taxon>Eukaryota</taxon>
        <taxon>Fungi</taxon>
        <taxon>Dikarya</taxon>
        <taxon>Ascomycota</taxon>
        <taxon>Pezizomycotina</taxon>
        <taxon>Sordariomycetes</taxon>
        <taxon>Hypocreomycetidae</taxon>
        <taxon>Hypocreales</taxon>
        <taxon>Nectriaceae</taxon>
        <taxon>Fusarium</taxon>
    </lineage>
</organism>
<dbReference type="SUPFAM" id="SSF55729">
    <property type="entry name" value="Acyl-CoA N-acyltransferases (Nat)"/>
    <property type="match status" value="1"/>
</dbReference>
<dbReference type="GO" id="GO:0016747">
    <property type="term" value="F:acyltransferase activity, transferring groups other than amino-acyl groups"/>
    <property type="evidence" value="ECO:0007669"/>
    <property type="project" value="InterPro"/>
</dbReference>
<proteinExistence type="predicted"/>
<dbReference type="EMBL" id="LN649231">
    <property type="protein sequence ID" value="CEI70895.1"/>
    <property type="molecule type" value="Genomic_DNA"/>
</dbReference>
<dbReference type="GeneID" id="37262609"/>
<dbReference type="AlphaFoldDB" id="A0A2L2U5N4"/>
<feature type="domain" description="N-acetyltransferase" evidence="1">
    <location>
        <begin position="153"/>
        <end position="213"/>
    </location>
</feature>
<evidence type="ECO:0000313" key="2">
    <source>
        <dbReference type="EMBL" id="CEI70895.1"/>
    </source>
</evidence>
<name>A0A2L2U5N4_9HYPO</name>
<dbReference type="Proteomes" id="UP000245910">
    <property type="component" value="Chromosome III"/>
</dbReference>
<dbReference type="KEGG" id="fvn:FVRRES_10972"/>